<keyword evidence="15" id="KW-1185">Reference proteome</keyword>
<comment type="subcellular location">
    <subcellularLocation>
        <location evidence="1">Cytoplasm</location>
    </subcellularLocation>
</comment>
<evidence type="ECO:0000313" key="15">
    <source>
        <dbReference type="Proteomes" id="UP001595900"/>
    </source>
</evidence>
<evidence type="ECO:0000256" key="10">
    <source>
        <dbReference type="ARBA" id="ARBA00029774"/>
    </source>
</evidence>
<evidence type="ECO:0000313" key="14">
    <source>
        <dbReference type="EMBL" id="MFC4243017.1"/>
    </source>
</evidence>
<reference evidence="15" key="1">
    <citation type="journal article" date="2019" name="Int. J. Syst. Evol. Microbiol.">
        <title>The Global Catalogue of Microorganisms (GCM) 10K type strain sequencing project: providing services to taxonomists for standard genome sequencing and annotation.</title>
        <authorList>
            <consortium name="The Broad Institute Genomics Platform"/>
            <consortium name="The Broad Institute Genome Sequencing Center for Infectious Disease"/>
            <person name="Wu L."/>
            <person name="Ma J."/>
        </authorList>
    </citation>
    <scope>NUCLEOTIDE SEQUENCE [LARGE SCALE GENOMIC DNA]</scope>
    <source>
        <strain evidence="15">CGMCC 1.10363</strain>
    </source>
</reference>
<feature type="region of interest" description="Disordered" evidence="12">
    <location>
        <begin position="240"/>
        <end position="274"/>
    </location>
</feature>
<dbReference type="SUPFAM" id="SSF55821">
    <property type="entry name" value="YrdC/RibB"/>
    <property type="match status" value="1"/>
</dbReference>
<evidence type="ECO:0000256" key="5">
    <source>
        <dbReference type="ARBA" id="ARBA00022679"/>
    </source>
</evidence>
<evidence type="ECO:0000256" key="9">
    <source>
        <dbReference type="ARBA" id="ARBA00022840"/>
    </source>
</evidence>
<evidence type="ECO:0000256" key="3">
    <source>
        <dbReference type="ARBA" id="ARBA00012584"/>
    </source>
</evidence>
<sequence>MPTIYDCSDPDELLTGTRLARQALGRGELAVIPTDTVYGVAANAFDAAAVQKLLDAKGRGRQSPPPVLIGTLVTLDALAASVPDEARKLADAFWPGGLTIVLQAQPSLAWDLGETHGTVALRMPDHKLTLELLGETGPLAVSSANKTGLPAARTAVEAAQMLGEAIAVYLDAGRAGASYDGAAASGASESSTIVDLTGLSDGRGARILRQGVISADELRVVLGDKLDTAEQLAAAASAAADSSDEHAAQLAPAAQAVADENTGEEASASSDAGD</sequence>
<dbReference type="EMBL" id="JBHSCN010000004">
    <property type="protein sequence ID" value="MFC4243017.1"/>
    <property type="molecule type" value="Genomic_DNA"/>
</dbReference>
<feature type="compositionally biased region" description="Low complexity" evidence="12">
    <location>
        <begin position="248"/>
        <end position="258"/>
    </location>
</feature>
<dbReference type="Proteomes" id="UP001595900">
    <property type="component" value="Unassembled WGS sequence"/>
</dbReference>
<evidence type="ECO:0000259" key="13">
    <source>
        <dbReference type="PROSITE" id="PS51163"/>
    </source>
</evidence>
<dbReference type="PROSITE" id="PS51163">
    <property type="entry name" value="YRDC"/>
    <property type="match status" value="1"/>
</dbReference>
<comment type="caution">
    <text evidence="14">The sequence shown here is derived from an EMBL/GenBank/DDBJ whole genome shotgun (WGS) entry which is preliminary data.</text>
</comment>
<evidence type="ECO:0000256" key="4">
    <source>
        <dbReference type="ARBA" id="ARBA00022490"/>
    </source>
</evidence>
<dbReference type="Gene3D" id="3.90.870.10">
    <property type="entry name" value="DHBP synthase"/>
    <property type="match status" value="1"/>
</dbReference>
<evidence type="ECO:0000256" key="11">
    <source>
        <dbReference type="ARBA" id="ARBA00048366"/>
    </source>
</evidence>
<dbReference type="PANTHER" id="PTHR17490:SF16">
    <property type="entry name" value="THREONYLCARBAMOYL-AMP SYNTHASE"/>
    <property type="match status" value="1"/>
</dbReference>
<comment type="similarity">
    <text evidence="2">Belongs to the SUA5 family.</text>
</comment>
<name>A0ABV8Q4W0_9MICO</name>
<organism evidence="14 15">
    <name type="scientific">Gryllotalpicola reticulitermitis</name>
    <dbReference type="NCBI Taxonomy" id="1184153"/>
    <lineage>
        <taxon>Bacteria</taxon>
        <taxon>Bacillati</taxon>
        <taxon>Actinomycetota</taxon>
        <taxon>Actinomycetes</taxon>
        <taxon>Micrococcales</taxon>
        <taxon>Microbacteriaceae</taxon>
        <taxon>Gryllotalpicola</taxon>
    </lineage>
</organism>
<gene>
    <name evidence="14" type="ORF">ACFOYW_06505</name>
</gene>
<evidence type="ECO:0000256" key="1">
    <source>
        <dbReference type="ARBA" id="ARBA00004496"/>
    </source>
</evidence>
<dbReference type="RefSeq" id="WP_390227987.1">
    <property type="nucleotide sequence ID" value="NZ_JBHSCN010000004.1"/>
</dbReference>
<dbReference type="InterPro" id="IPR050156">
    <property type="entry name" value="TC-AMP_synthase_SUA5"/>
</dbReference>
<accession>A0ABV8Q4W0</accession>
<keyword evidence="5 14" id="KW-0808">Transferase</keyword>
<evidence type="ECO:0000256" key="6">
    <source>
        <dbReference type="ARBA" id="ARBA00022694"/>
    </source>
</evidence>
<keyword evidence="4" id="KW-0963">Cytoplasm</keyword>
<dbReference type="EC" id="2.7.7.87" evidence="3"/>
<dbReference type="Pfam" id="PF01300">
    <property type="entry name" value="Sua5_yciO_yrdC"/>
    <property type="match status" value="1"/>
</dbReference>
<dbReference type="InterPro" id="IPR006070">
    <property type="entry name" value="Sua5-like_dom"/>
</dbReference>
<evidence type="ECO:0000256" key="12">
    <source>
        <dbReference type="SAM" id="MobiDB-lite"/>
    </source>
</evidence>
<protein>
    <recommendedName>
        <fullName evidence="10">L-threonylcarbamoyladenylate synthase</fullName>
        <ecNumber evidence="3">2.7.7.87</ecNumber>
    </recommendedName>
    <alternativeName>
        <fullName evidence="10">L-threonylcarbamoyladenylate synthase</fullName>
    </alternativeName>
</protein>
<dbReference type="InterPro" id="IPR017945">
    <property type="entry name" value="DHBP_synth_RibB-like_a/b_dom"/>
</dbReference>
<evidence type="ECO:0000256" key="8">
    <source>
        <dbReference type="ARBA" id="ARBA00022741"/>
    </source>
</evidence>
<dbReference type="GO" id="GO:0061710">
    <property type="term" value="F:L-threonylcarbamoyladenylate synthase"/>
    <property type="evidence" value="ECO:0007669"/>
    <property type="project" value="UniProtKB-EC"/>
</dbReference>
<dbReference type="PANTHER" id="PTHR17490">
    <property type="entry name" value="SUA5"/>
    <property type="match status" value="1"/>
</dbReference>
<feature type="domain" description="YrdC-like" evidence="13">
    <location>
        <begin position="14"/>
        <end position="213"/>
    </location>
</feature>
<evidence type="ECO:0000256" key="2">
    <source>
        <dbReference type="ARBA" id="ARBA00007663"/>
    </source>
</evidence>
<comment type="catalytic activity">
    <reaction evidence="11">
        <text>L-threonine + hydrogencarbonate + ATP = L-threonylcarbamoyladenylate + diphosphate + H2O</text>
        <dbReference type="Rhea" id="RHEA:36407"/>
        <dbReference type="ChEBI" id="CHEBI:15377"/>
        <dbReference type="ChEBI" id="CHEBI:17544"/>
        <dbReference type="ChEBI" id="CHEBI:30616"/>
        <dbReference type="ChEBI" id="CHEBI:33019"/>
        <dbReference type="ChEBI" id="CHEBI:57926"/>
        <dbReference type="ChEBI" id="CHEBI:73682"/>
        <dbReference type="EC" id="2.7.7.87"/>
    </reaction>
</comment>
<dbReference type="NCBIfam" id="TIGR00057">
    <property type="entry name" value="L-threonylcarbamoyladenylate synthase"/>
    <property type="match status" value="1"/>
</dbReference>
<evidence type="ECO:0000256" key="7">
    <source>
        <dbReference type="ARBA" id="ARBA00022695"/>
    </source>
</evidence>
<proteinExistence type="inferred from homology"/>
<keyword evidence="9" id="KW-0067">ATP-binding</keyword>
<keyword evidence="6" id="KW-0819">tRNA processing</keyword>
<keyword evidence="8" id="KW-0547">Nucleotide-binding</keyword>
<keyword evidence="7 14" id="KW-0548">Nucleotidyltransferase</keyword>